<organism evidence="2 3">
    <name type="scientific">Spodoptera littoralis</name>
    <name type="common">Egyptian cotton leafworm</name>
    <dbReference type="NCBI Taxonomy" id="7109"/>
    <lineage>
        <taxon>Eukaryota</taxon>
        <taxon>Metazoa</taxon>
        <taxon>Ecdysozoa</taxon>
        <taxon>Arthropoda</taxon>
        <taxon>Hexapoda</taxon>
        <taxon>Insecta</taxon>
        <taxon>Pterygota</taxon>
        <taxon>Neoptera</taxon>
        <taxon>Endopterygota</taxon>
        <taxon>Lepidoptera</taxon>
        <taxon>Glossata</taxon>
        <taxon>Ditrysia</taxon>
        <taxon>Noctuoidea</taxon>
        <taxon>Noctuidae</taxon>
        <taxon>Amphipyrinae</taxon>
        <taxon>Spodoptera</taxon>
    </lineage>
</organism>
<protein>
    <submittedName>
        <fullName evidence="2">Uncharacterized protein</fullName>
    </submittedName>
</protein>
<sequence>MREYNVFCYLIILLISLHHTQPRKSRLRTHESIKPINAGEKFNVTQFLNSIMKDAKRVEMKHKLKHVKPIDNYENNYDLIAGHRRHDDFDRDELIYDLIDGGELKYPLTVD</sequence>
<feature type="signal peptide" evidence="1">
    <location>
        <begin position="1"/>
        <end position="22"/>
    </location>
</feature>
<dbReference type="Proteomes" id="UP001153321">
    <property type="component" value="Chromosome 28"/>
</dbReference>
<evidence type="ECO:0000313" key="3">
    <source>
        <dbReference type="Proteomes" id="UP001153321"/>
    </source>
</evidence>
<reference evidence="2" key="1">
    <citation type="submission" date="2022-02" db="EMBL/GenBank/DDBJ databases">
        <authorList>
            <person name="King R."/>
        </authorList>
    </citation>
    <scope>NUCLEOTIDE SEQUENCE</scope>
</reference>
<gene>
    <name evidence="2" type="ORF">SPLIT_LOCUS8109</name>
</gene>
<dbReference type="EMBL" id="LR824559">
    <property type="protein sequence ID" value="CAH1642753.1"/>
    <property type="molecule type" value="Genomic_DNA"/>
</dbReference>
<name>A0A9P0N539_SPOLI</name>
<accession>A0A9P0N539</accession>
<evidence type="ECO:0000256" key="1">
    <source>
        <dbReference type="SAM" id="SignalP"/>
    </source>
</evidence>
<keyword evidence="1" id="KW-0732">Signal</keyword>
<dbReference type="AlphaFoldDB" id="A0A9P0N539"/>
<keyword evidence="3" id="KW-1185">Reference proteome</keyword>
<evidence type="ECO:0000313" key="2">
    <source>
        <dbReference type="EMBL" id="CAH1642753.1"/>
    </source>
</evidence>
<feature type="chain" id="PRO_5040269868" evidence="1">
    <location>
        <begin position="23"/>
        <end position="111"/>
    </location>
</feature>
<proteinExistence type="predicted"/>